<dbReference type="SMART" id="SM00159">
    <property type="entry name" value="PTX"/>
    <property type="match status" value="1"/>
</dbReference>
<dbReference type="InterPro" id="IPR051360">
    <property type="entry name" value="Neuronal_Pentraxin_Related"/>
</dbReference>
<accession>A0A0L7L332</accession>
<organism evidence="8 9">
    <name type="scientific">Operophtera brumata</name>
    <name type="common">Winter moth</name>
    <name type="synonym">Phalaena brumata</name>
    <dbReference type="NCBI Taxonomy" id="104452"/>
    <lineage>
        <taxon>Eukaryota</taxon>
        <taxon>Metazoa</taxon>
        <taxon>Ecdysozoa</taxon>
        <taxon>Arthropoda</taxon>
        <taxon>Hexapoda</taxon>
        <taxon>Insecta</taxon>
        <taxon>Pterygota</taxon>
        <taxon>Neoptera</taxon>
        <taxon>Endopterygota</taxon>
        <taxon>Lepidoptera</taxon>
        <taxon>Glossata</taxon>
        <taxon>Ditrysia</taxon>
        <taxon>Geometroidea</taxon>
        <taxon>Geometridae</taxon>
        <taxon>Larentiinae</taxon>
        <taxon>Operophtera</taxon>
    </lineage>
</organism>
<feature type="compositionally biased region" description="Basic residues" evidence="6">
    <location>
        <begin position="395"/>
        <end position="405"/>
    </location>
</feature>
<reference evidence="8 9" key="1">
    <citation type="journal article" date="2015" name="Genome Biol. Evol.">
        <title>The genome of winter moth (Operophtera brumata) provides a genomic perspective on sexual dimorphism and phenology.</title>
        <authorList>
            <person name="Derks M.F."/>
            <person name="Smit S."/>
            <person name="Salis L."/>
            <person name="Schijlen E."/>
            <person name="Bossers A."/>
            <person name="Mateman C."/>
            <person name="Pijl A.S."/>
            <person name="de Ridder D."/>
            <person name="Groenen M.A."/>
            <person name="Visser M.E."/>
            <person name="Megens H.J."/>
        </authorList>
    </citation>
    <scope>NUCLEOTIDE SEQUENCE [LARGE SCALE GENOMIC DNA]</scope>
    <source>
        <strain evidence="8">WM2013NL</strain>
        <tissue evidence="8">Head and thorax</tissue>
    </source>
</reference>
<evidence type="ECO:0000256" key="6">
    <source>
        <dbReference type="SAM" id="MobiDB-lite"/>
    </source>
</evidence>
<protein>
    <submittedName>
        <fullName evidence="8">Pentraxin-related protein PTX3</fullName>
    </submittedName>
</protein>
<evidence type="ECO:0000256" key="2">
    <source>
        <dbReference type="ARBA" id="ARBA00022723"/>
    </source>
</evidence>
<evidence type="ECO:0000259" key="7">
    <source>
        <dbReference type="SMART" id="SM00159"/>
    </source>
</evidence>
<dbReference type="PANTHER" id="PTHR19277">
    <property type="entry name" value="PENTRAXIN"/>
    <property type="match status" value="1"/>
</dbReference>
<keyword evidence="3" id="KW-0106">Calcium</keyword>
<dbReference type="SUPFAM" id="SSF49899">
    <property type="entry name" value="Concanavalin A-like lectins/glucanases"/>
    <property type="match status" value="1"/>
</dbReference>
<gene>
    <name evidence="8" type="ORF">OBRU01_16366</name>
</gene>
<keyword evidence="9" id="KW-1185">Reference proteome</keyword>
<feature type="domain" description="Pentraxin (PTX)" evidence="7">
    <location>
        <begin position="4"/>
        <end position="175"/>
    </location>
</feature>
<evidence type="ECO:0000256" key="3">
    <source>
        <dbReference type="ARBA" id="ARBA00022837"/>
    </source>
</evidence>
<feature type="region of interest" description="Disordered" evidence="6">
    <location>
        <begin position="390"/>
        <end position="414"/>
    </location>
</feature>
<name>A0A0L7L332_OPEBR</name>
<evidence type="ECO:0000256" key="1">
    <source>
        <dbReference type="ARBA" id="ARBA00001913"/>
    </source>
</evidence>
<keyword evidence="2" id="KW-0479">Metal-binding</keyword>
<proteinExistence type="predicted"/>
<comment type="cofactor">
    <cofactor evidence="1">
        <name>Ca(2+)</name>
        <dbReference type="ChEBI" id="CHEBI:29108"/>
    </cofactor>
</comment>
<dbReference type="Pfam" id="PF00354">
    <property type="entry name" value="Pentaxin"/>
    <property type="match status" value="1"/>
</dbReference>
<comment type="caution">
    <text evidence="8">The sequence shown here is derived from an EMBL/GenBank/DDBJ whole genome shotgun (WGS) entry which is preliminary data.</text>
</comment>
<dbReference type="EMBL" id="JTDY01003365">
    <property type="protein sequence ID" value="KOB69669.1"/>
    <property type="molecule type" value="Genomic_DNA"/>
</dbReference>
<evidence type="ECO:0000313" key="9">
    <source>
        <dbReference type="Proteomes" id="UP000037510"/>
    </source>
</evidence>
<dbReference type="Proteomes" id="UP000037510">
    <property type="component" value="Unassembled WGS sequence"/>
</dbReference>
<dbReference type="PANTHER" id="PTHR19277:SF125">
    <property type="entry name" value="B6"/>
    <property type="match status" value="1"/>
</dbReference>
<evidence type="ECO:0000256" key="5">
    <source>
        <dbReference type="ARBA" id="ARBA00023180"/>
    </source>
</evidence>
<evidence type="ECO:0000313" key="8">
    <source>
        <dbReference type="EMBL" id="KOB69669.1"/>
    </source>
</evidence>
<dbReference type="AlphaFoldDB" id="A0A0L7L332"/>
<keyword evidence="4" id="KW-1015">Disulfide bond</keyword>
<sequence>MNIGSYLPSLELWARYGTRSAHGAVHLTPPLREFTFCLWIRVYDLEKTQSIFSYVAKGNNRVVRLWLDTGGRSMNLSIKGRVTSYFPVEIVKDVWHHMCLSYQSDYGAWALYIDSRLASCEESQSTSNGFEGEIFGASMILISTIERNVTLRNNPQFEQTVSPQNNVKNADENLNNYIIFSHLQSDDIHNNFENIFVTPAVNSKSYEKKETPNSIVKLDVGVGRLSRKPKIVENSYEKDIYDATVSDKFLINGKDKMHACKLANLTPFKEKIKFPTSPKSEVAGSSTQKISLVTEHETLPLPDFIASDKFHLAENHKMVFWNLPNRAPTSGKFKFTTIPKSEQSDSGERGLPVLFEHETPPPQGPSINYFDKGLKIENLSLTDSAYKLKESPTKSGKKSFSKKRSSVLSEIETPPPINQDTKVYGQWTSTKYPHRNALNFLKSMNLQNKVNNMKKVPLTIPITKISDSYPYASNFKVSKLYPPPQFSKRRIVEKQFIVKRYPQINVQTLQNDLRSNILKMLAQTRPQHVEIKNRGKTHKPMHHRFYRKVNDGSFEKFNSVEDVKESKPLMMFIDEKKNQRYFVIPNQKFKSEYPSLKSLEYLVDNTGSTESQSVTDSKDLYTKIFANANKWHNVKSYNNDYTPRRLNMQLQQSEIGLTKQNPSNHLKYHHDKLVDENVDSTIVRGRQLAIEVSNQSKDNTDSVTSLKFNHRYFPNHDHKVKMRPGLKANPKQNIEAQSFNQHVQIEKSLNERHLLGGNENPKKQTSFTQELNFSIPDYNISVIDNQNTREPSSHDSWICTSVELNNHHLYVQQDESISMSHILSPVRPENSAMVFILQNYKKCSLVDSHMGKNSKLLIDWSITPVRLFGGAYPRTTTDLCGFF</sequence>
<evidence type="ECO:0000256" key="4">
    <source>
        <dbReference type="ARBA" id="ARBA00023157"/>
    </source>
</evidence>
<dbReference type="InterPro" id="IPR013320">
    <property type="entry name" value="ConA-like_dom_sf"/>
</dbReference>
<keyword evidence="5" id="KW-0325">Glycoprotein</keyword>
<dbReference type="GO" id="GO:0046872">
    <property type="term" value="F:metal ion binding"/>
    <property type="evidence" value="ECO:0007669"/>
    <property type="project" value="UniProtKB-KW"/>
</dbReference>
<dbReference type="InterPro" id="IPR001759">
    <property type="entry name" value="PTX_dom"/>
</dbReference>
<dbReference type="Gene3D" id="2.60.120.200">
    <property type="match status" value="1"/>
</dbReference>